<dbReference type="AlphaFoldDB" id="A0A7Z7PNC5"/>
<evidence type="ECO:0000313" key="1">
    <source>
        <dbReference type="EMBL" id="SSC12813.1"/>
    </source>
</evidence>
<accession>A0A7Z7PNC5</accession>
<protein>
    <submittedName>
        <fullName evidence="1">Uncharacterized protein</fullName>
    </submittedName>
</protein>
<organism evidence="1 2">
    <name type="scientific">Mesotoga infera</name>
    <dbReference type="NCBI Taxonomy" id="1236046"/>
    <lineage>
        <taxon>Bacteria</taxon>
        <taxon>Thermotogati</taxon>
        <taxon>Thermotogota</taxon>
        <taxon>Thermotogae</taxon>
        <taxon>Kosmotogales</taxon>
        <taxon>Kosmotogaceae</taxon>
        <taxon>Mesotoga</taxon>
    </lineage>
</organism>
<keyword evidence="2" id="KW-1185">Reference proteome</keyword>
<dbReference type="EMBL" id="LS974202">
    <property type="protein sequence ID" value="SSC12813.1"/>
    <property type="molecule type" value="Genomic_DNA"/>
</dbReference>
<reference evidence="1 2" key="1">
    <citation type="submission" date="2017-01" db="EMBL/GenBank/DDBJ databases">
        <authorList>
            <person name="Erauso G."/>
        </authorList>
    </citation>
    <scope>NUCLEOTIDE SEQUENCE [LARGE SCALE GENOMIC DNA]</scope>
    <source>
        <strain evidence="1">MESINF1</strain>
    </source>
</reference>
<dbReference type="Proteomes" id="UP000250796">
    <property type="component" value="Chromosome MESINF"/>
</dbReference>
<evidence type="ECO:0000313" key="2">
    <source>
        <dbReference type="Proteomes" id="UP000250796"/>
    </source>
</evidence>
<dbReference type="KEGG" id="minf:MESINF_1369"/>
<name>A0A7Z7PNC5_9BACT</name>
<gene>
    <name evidence="1" type="ORF">MESINF_1369</name>
</gene>
<proteinExistence type="predicted"/>
<sequence length="49" mass="5631">MRVIKVLRGISTKLNKPIGILRKMELTQIEETQSDATISIAYEVLRLFL</sequence>